<dbReference type="EMBL" id="PDWN01000012">
    <property type="protein sequence ID" value="KAF1693213.1"/>
    <property type="molecule type" value="Genomic_DNA"/>
</dbReference>
<keyword evidence="2" id="KW-1185">Reference proteome</keyword>
<organism evidence="1 2">
    <name type="scientific">Pseudoxanthomonas daejeonensis</name>
    <dbReference type="NCBI Taxonomy" id="266062"/>
    <lineage>
        <taxon>Bacteria</taxon>
        <taxon>Pseudomonadati</taxon>
        <taxon>Pseudomonadota</taxon>
        <taxon>Gammaproteobacteria</taxon>
        <taxon>Lysobacterales</taxon>
        <taxon>Lysobacteraceae</taxon>
        <taxon>Pseudoxanthomonas</taxon>
    </lineage>
</organism>
<proteinExistence type="predicted"/>
<gene>
    <name evidence="1" type="ORF">CSC65_12260</name>
</gene>
<sequence length="105" mass="11583">MAQESASDSEIRALIARLGDSSCRFQRNGRWYDAAAAQAHLQRKYDWARKRGMSGDAESFIAQAATRSSFSGRAYRVDCPGQAQAEAAPWFTAQLAELRTSAPPR</sequence>
<dbReference type="RefSeq" id="WP_238390382.1">
    <property type="nucleotide sequence ID" value="NZ_PDWN01000012.1"/>
</dbReference>
<evidence type="ECO:0000313" key="1">
    <source>
        <dbReference type="EMBL" id="KAF1693213.1"/>
    </source>
</evidence>
<name>A0ABQ6Z558_9GAMM</name>
<protein>
    <submittedName>
        <fullName evidence="1">Uncharacterized protein</fullName>
    </submittedName>
</protein>
<dbReference type="Pfam" id="PF17263">
    <property type="entry name" value="DUF5329"/>
    <property type="match status" value="1"/>
</dbReference>
<comment type="caution">
    <text evidence="1">The sequence shown here is derived from an EMBL/GenBank/DDBJ whole genome shotgun (WGS) entry which is preliminary data.</text>
</comment>
<accession>A0ABQ6Z558</accession>
<evidence type="ECO:0000313" key="2">
    <source>
        <dbReference type="Proteomes" id="UP000788419"/>
    </source>
</evidence>
<reference evidence="1 2" key="1">
    <citation type="submission" date="2017-10" db="EMBL/GenBank/DDBJ databases">
        <title>Whole genome sequencing of members of genus Pseudoxanthomonas.</title>
        <authorList>
            <person name="Kumar S."/>
            <person name="Bansal K."/>
            <person name="Kaur A."/>
            <person name="Patil P."/>
            <person name="Sharma S."/>
            <person name="Patil P.B."/>
        </authorList>
    </citation>
    <scope>NUCLEOTIDE SEQUENCE [LARGE SCALE GENOMIC DNA]</scope>
    <source>
        <strain evidence="1 2">DSM 17801</strain>
    </source>
</reference>
<dbReference type="Proteomes" id="UP000788419">
    <property type="component" value="Unassembled WGS sequence"/>
</dbReference>
<dbReference type="InterPro" id="IPR035242">
    <property type="entry name" value="DUF5329"/>
</dbReference>